<evidence type="ECO:0000313" key="7">
    <source>
        <dbReference type="EMBL" id="CAI8600631.1"/>
    </source>
</evidence>
<evidence type="ECO:0000256" key="1">
    <source>
        <dbReference type="ARBA" id="ARBA00009748"/>
    </source>
</evidence>
<dbReference type="SMART" id="SM00499">
    <property type="entry name" value="AAI"/>
    <property type="match status" value="1"/>
</dbReference>
<dbReference type="InterPro" id="IPR036312">
    <property type="entry name" value="Bifun_inhib/LTP/seed_sf"/>
</dbReference>
<dbReference type="Gene3D" id="1.10.110.10">
    <property type="entry name" value="Plant lipid-transfer and hydrophobic proteins"/>
    <property type="match status" value="1"/>
</dbReference>
<feature type="signal peptide" evidence="5">
    <location>
        <begin position="1"/>
        <end position="25"/>
    </location>
</feature>
<evidence type="ECO:0000313" key="8">
    <source>
        <dbReference type="Proteomes" id="UP001157006"/>
    </source>
</evidence>
<dbReference type="InterPro" id="IPR000528">
    <property type="entry name" value="Plant_nsLTP"/>
</dbReference>
<dbReference type="AlphaFoldDB" id="A0AAV0ZRT3"/>
<evidence type="ECO:0000256" key="4">
    <source>
        <dbReference type="RuleBase" id="RU000628"/>
    </source>
</evidence>
<comment type="function">
    <text evidence="4">Plant non-specific lipid-transfer proteins transfer phospholipids as well as galactolipids across membranes. May play a role in wax or cutin deposition in the cell walls of expanding epidermal cells and certain secretory tissues.</text>
</comment>
<evidence type="ECO:0000256" key="3">
    <source>
        <dbReference type="ARBA" id="ARBA00023157"/>
    </source>
</evidence>
<dbReference type="InterPro" id="IPR016140">
    <property type="entry name" value="Bifunc_inhib/LTP/seed_store"/>
</dbReference>
<keyword evidence="3" id="KW-1015">Disulfide bond</keyword>
<name>A0AAV0ZRT3_VICFA</name>
<comment type="similarity">
    <text evidence="1 4">Belongs to the plant LTP family.</text>
</comment>
<protein>
    <recommendedName>
        <fullName evidence="4">Non-specific lipid-transfer protein</fullName>
    </recommendedName>
</protein>
<feature type="chain" id="PRO_5043830225" description="Non-specific lipid-transfer protein" evidence="5">
    <location>
        <begin position="26"/>
        <end position="118"/>
    </location>
</feature>
<feature type="domain" description="Bifunctional inhibitor/plant lipid transfer protein/seed storage helical" evidence="6">
    <location>
        <begin position="29"/>
        <end position="113"/>
    </location>
</feature>
<dbReference type="Proteomes" id="UP001157006">
    <property type="component" value="Chromosome 2"/>
</dbReference>
<keyword evidence="2 5" id="KW-0732">Signal</keyword>
<keyword evidence="4" id="KW-0446">Lipid-binding</keyword>
<keyword evidence="8" id="KW-1185">Reference proteome</keyword>
<dbReference type="Pfam" id="PF00234">
    <property type="entry name" value="Tryp_alpha_amyl"/>
    <property type="match status" value="1"/>
</dbReference>
<dbReference type="PROSITE" id="PS00597">
    <property type="entry name" value="PLANT_LTP"/>
    <property type="match status" value="1"/>
</dbReference>
<dbReference type="PRINTS" id="PR00382">
    <property type="entry name" value="LIPIDTRNSFER"/>
</dbReference>
<evidence type="ECO:0000256" key="5">
    <source>
        <dbReference type="SAM" id="SignalP"/>
    </source>
</evidence>
<evidence type="ECO:0000259" key="6">
    <source>
        <dbReference type="SMART" id="SM00499"/>
    </source>
</evidence>
<organism evidence="7 8">
    <name type="scientific">Vicia faba</name>
    <name type="common">Broad bean</name>
    <name type="synonym">Faba vulgaris</name>
    <dbReference type="NCBI Taxonomy" id="3906"/>
    <lineage>
        <taxon>Eukaryota</taxon>
        <taxon>Viridiplantae</taxon>
        <taxon>Streptophyta</taxon>
        <taxon>Embryophyta</taxon>
        <taxon>Tracheophyta</taxon>
        <taxon>Spermatophyta</taxon>
        <taxon>Magnoliopsida</taxon>
        <taxon>eudicotyledons</taxon>
        <taxon>Gunneridae</taxon>
        <taxon>Pentapetalae</taxon>
        <taxon>rosids</taxon>
        <taxon>fabids</taxon>
        <taxon>Fabales</taxon>
        <taxon>Fabaceae</taxon>
        <taxon>Papilionoideae</taxon>
        <taxon>50 kb inversion clade</taxon>
        <taxon>NPAAA clade</taxon>
        <taxon>Hologalegina</taxon>
        <taxon>IRL clade</taxon>
        <taxon>Fabeae</taxon>
        <taxon>Vicia</taxon>
    </lineage>
</organism>
<dbReference type="GO" id="GO:0008289">
    <property type="term" value="F:lipid binding"/>
    <property type="evidence" value="ECO:0007669"/>
    <property type="project" value="UniProtKB-KW"/>
</dbReference>
<dbReference type="CDD" id="cd01960">
    <property type="entry name" value="nsLTP1"/>
    <property type="match status" value="1"/>
</dbReference>
<accession>A0AAV0ZRT3</accession>
<dbReference type="EMBL" id="OX451737">
    <property type="protein sequence ID" value="CAI8600631.1"/>
    <property type="molecule type" value="Genomic_DNA"/>
</dbReference>
<dbReference type="GO" id="GO:0006869">
    <property type="term" value="P:lipid transport"/>
    <property type="evidence" value="ECO:0007669"/>
    <property type="project" value="InterPro"/>
</dbReference>
<dbReference type="PANTHER" id="PTHR33076">
    <property type="entry name" value="NON-SPECIFIC LIPID-TRANSFER PROTEIN 2-RELATED"/>
    <property type="match status" value="1"/>
</dbReference>
<proteinExistence type="inferred from homology"/>
<dbReference type="SUPFAM" id="SSF47699">
    <property type="entry name" value="Bifunctional inhibitor/lipid-transfer protein/seed storage 2S albumin"/>
    <property type="match status" value="1"/>
</dbReference>
<reference evidence="7 8" key="1">
    <citation type="submission" date="2023-01" db="EMBL/GenBank/DDBJ databases">
        <authorList>
            <person name="Kreplak J."/>
        </authorList>
    </citation>
    <scope>NUCLEOTIDE SEQUENCE [LARGE SCALE GENOMIC DNA]</scope>
</reference>
<gene>
    <name evidence="7" type="ORF">VFH_II232920</name>
</gene>
<evidence type="ECO:0000256" key="2">
    <source>
        <dbReference type="ARBA" id="ARBA00022729"/>
    </source>
</evidence>
<sequence length="118" mass="12001">MASLRVSCVVALMCMVVITAPMSEAAISCGSVTGALAPCFSYLKGGPGPSPGCCIGVRRLNSQAKTTAKRRIACNCLKVAAGSSSGLNLNAAATLPGKCGVRIPYRISTSTNCATIRF</sequence>
<keyword evidence="4" id="KW-0813">Transport</keyword>